<reference evidence="1 2" key="1">
    <citation type="submission" date="2024-02" db="EMBL/GenBank/DDBJ databases">
        <title>Deinococcus xinjiangensis NBRC 107630.</title>
        <authorList>
            <person name="Ichikawa N."/>
            <person name="Katano-Makiyama Y."/>
            <person name="Hidaka K."/>
        </authorList>
    </citation>
    <scope>NUCLEOTIDE SEQUENCE [LARGE SCALE GENOMIC DNA]</scope>
    <source>
        <strain evidence="1 2">NBRC 107630</strain>
    </source>
</reference>
<organism evidence="1 2">
    <name type="scientific">Deinococcus xinjiangensis</name>
    <dbReference type="NCBI Taxonomy" id="457454"/>
    <lineage>
        <taxon>Bacteria</taxon>
        <taxon>Thermotogati</taxon>
        <taxon>Deinococcota</taxon>
        <taxon>Deinococci</taxon>
        <taxon>Deinococcales</taxon>
        <taxon>Deinococcaceae</taxon>
        <taxon>Deinococcus</taxon>
    </lineage>
</organism>
<name>A0ABP9VF63_9DEIO</name>
<evidence type="ECO:0000313" key="1">
    <source>
        <dbReference type="EMBL" id="GAA5503867.1"/>
    </source>
</evidence>
<sequence length="156" mass="16524">MEGFCSDLSAGRWQDAVTRFGSAQELSQAMAEMEKDPQSKQVLDALLGSSKCKVTGAQDNTVTLEMDTVNGRVVLANVMTDSIGLALASAFGGSDDKMMQEALMAKLVQGFTSPTAPRTKTSVDVTLEQRDGHWVPAPGNDEFGSALVGGMDKFGQ</sequence>
<dbReference type="EMBL" id="BAABRN010000071">
    <property type="protein sequence ID" value="GAA5503867.1"/>
    <property type="molecule type" value="Genomic_DNA"/>
</dbReference>
<gene>
    <name evidence="1" type="ORF">Dxin01_03634</name>
</gene>
<dbReference type="Proteomes" id="UP001458946">
    <property type="component" value="Unassembled WGS sequence"/>
</dbReference>
<comment type="caution">
    <text evidence="1">The sequence shown here is derived from an EMBL/GenBank/DDBJ whole genome shotgun (WGS) entry which is preliminary data.</text>
</comment>
<proteinExistence type="predicted"/>
<keyword evidence="2" id="KW-1185">Reference proteome</keyword>
<evidence type="ECO:0008006" key="3">
    <source>
        <dbReference type="Google" id="ProtNLM"/>
    </source>
</evidence>
<accession>A0ABP9VF63</accession>
<evidence type="ECO:0000313" key="2">
    <source>
        <dbReference type="Proteomes" id="UP001458946"/>
    </source>
</evidence>
<protein>
    <recommendedName>
        <fullName evidence="3">YbaB/EbfC DNA-binding family protein</fullName>
    </recommendedName>
</protein>